<dbReference type="PANTHER" id="PTHR31016">
    <property type="entry name" value="OS04G0228100 PROTEIN"/>
    <property type="match status" value="1"/>
</dbReference>
<name>A0A835DAL0_TETSI</name>
<feature type="compositionally biased region" description="Low complexity" evidence="2">
    <location>
        <begin position="214"/>
        <end position="228"/>
    </location>
</feature>
<feature type="region of interest" description="Disordered" evidence="2">
    <location>
        <begin position="192"/>
        <end position="228"/>
    </location>
</feature>
<dbReference type="AlphaFoldDB" id="A0A835DAL0"/>
<dbReference type="PANTHER" id="PTHR31016:SF12">
    <property type="entry name" value="OS05G0315200 PROTEIN"/>
    <property type="match status" value="1"/>
</dbReference>
<evidence type="ECO:0000313" key="3">
    <source>
        <dbReference type="EMBL" id="KAF8397083.1"/>
    </source>
</evidence>
<keyword evidence="1" id="KW-0175">Coiled coil</keyword>
<gene>
    <name evidence="3" type="ORF">HHK36_015990</name>
</gene>
<evidence type="ECO:0000256" key="1">
    <source>
        <dbReference type="SAM" id="Coils"/>
    </source>
</evidence>
<dbReference type="Proteomes" id="UP000655225">
    <property type="component" value="Unassembled WGS sequence"/>
</dbReference>
<proteinExistence type="predicted"/>
<reference evidence="3 4" key="1">
    <citation type="submission" date="2020-04" db="EMBL/GenBank/DDBJ databases">
        <title>Plant Genome Project.</title>
        <authorList>
            <person name="Zhang R.-G."/>
        </authorList>
    </citation>
    <scope>NUCLEOTIDE SEQUENCE [LARGE SCALE GENOMIC DNA]</scope>
    <source>
        <strain evidence="3">YNK0</strain>
        <tissue evidence="3">Leaf</tissue>
    </source>
</reference>
<evidence type="ECO:0000256" key="2">
    <source>
        <dbReference type="SAM" id="MobiDB-lite"/>
    </source>
</evidence>
<feature type="compositionally biased region" description="Pro residues" evidence="2">
    <location>
        <begin position="368"/>
        <end position="382"/>
    </location>
</feature>
<comment type="caution">
    <text evidence="3">The sequence shown here is derived from an EMBL/GenBank/DDBJ whole genome shotgun (WGS) entry which is preliminary data.</text>
</comment>
<keyword evidence="4" id="KW-1185">Reference proteome</keyword>
<feature type="region of interest" description="Disordered" evidence="2">
    <location>
        <begin position="358"/>
        <end position="401"/>
    </location>
</feature>
<protein>
    <submittedName>
        <fullName evidence="3">Uncharacterized protein</fullName>
    </submittedName>
</protein>
<accession>A0A835DAL0</accession>
<evidence type="ECO:0000313" key="4">
    <source>
        <dbReference type="Proteomes" id="UP000655225"/>
    </source>
</evidence>
<dbReference type="OrthoDB" id="1924603at2759"/>
<dbReference type="OMA" id="VVYFDES"/>
<dbReference type="EMBL" id="JABCRI010000011">
    <property type="protein sequence ID" value="KAF8397083.1"/>
    <property type="molecule type" value="Genomic_DNA"/>
</dbReference>
<sequence>MAYRRRHGFSKASTFTEEIRYPSDDSSASSLAAQAIRASSAHRDSSLSSAYGESALASAYRDSNLHGSSPSTKDSASYEYTSMKSLNESKYGFWGVLARKAKAILEDDNVAQQFETPGRMSLQMLDASTGDQPYLSPESCQKTEGPRLHKGLDAITSSLNYIGGTIGNAFEEGLMIVENRTADIIQETRKLHIRKKGSSSEAHNQGPDVFSPRQQTQMQAQMQSDQETQLKASRDVAMAMAAKAKLLLRELKTVKADLAFAKERCAQLEEENRILRESHEKGDNPEDDDLIRLQLETLLAEKARLAHENSIYTRENRFLREIVEYHQLTMQDILYLDEGIEEVTEEVTEVCPISIPAASDTSVTATPSPLPPPPPPEAPPTVSPTMTKNASPIPTSPPEVMEAPVPPVFSLSMTEAVEDPKRHSLLSVE</sequence>
<organism evidence="3 4">
    <name type="scientific">Tetracentron sinense</name>
    <name type="common">Spur-leaf</name>
    <dbReference type="NCBI Taxonomy" id="13715"/>
    <lineage>
        <taxon>Eukaryota</taxon>
        <taxon>Viridiplantae</taxon>
        <taxon>Streptophyta</taxon>
        <taxon>Embryophyta</taxon>
        <taxon>Tracheophyta</taxon>
        <taxon>Spermatophyta</taxon>
        <taxon>Magnoliopsida</taxon>
        <taxon>Trochodendrales</taxon>
        <taxon>Trochodendraceae</taxon>
        <taxon>Tetracentron</taxon>
    </lineage>
</organism>
<feature type="coiled-coil region" evidence="1">
    <location>
        <begin position="244"/>
        <end position="278"/>
    </location>
</feature>